<gene>
    <name evidence="2" type="ORF">MKP09_10650</name>
</gene>
<reference evidence="2 3" key="1">
    <citation type="submission" date="2022-02" db="EMBL/GenBank/DDBJ databases">
        <authorList>
            <person name="Min J."/>
        </authorList>
    </citation>
    <scope>NUCLEOTIDE SEQUENCE [LARGE SCALE GENOMIC DNA]</scope>
    <source>
        <strain evidence="2 3">GR10-1</strain>
    </source>
</reference>
<organism evidence="2 3">
    <name type="scientific">Niabella ginsengisoli</name>
    <dbReference type="NCBI Taxonomy" id="522298"/>
    <lineage>
        <taxon>Bacteria</taxon>
        <taxon>Pseudomonadati</taxon>
        <taxon>Bacteroidota</taxon>
        <taxon>Chitinophagia</taxon>
        <taxon>Chitinophagales</taxon>
        <taxon>Chitinophagaceae</taxon>
        <taxon>Niabella</taxon>
    </lineage>
</organism>
<dbReference type="SMART" id="SM00331">
    <property type="entry name" value="PP2C_SIG"/>
    <property type="match status" value="1"/>
</dbReference>
<evidence type="ECO:0000259" key="1">
    <source>
        <dbReference type="PROSITE" id="PS51746"/>
    </source>
</evidence>
<protein>
    <submittedName>
        <fullName evidence="2">Protein phosphatase 2C domain-containing protein</fullName>
    </submittedName>
</protein>
<evidence type="ECO:0000313" key="2">
    <source>
        <dbReference type="EMBL" id="MCH5598338.1"/>
    </source>
</evidence>
<dbReference type="SMART" id="SM00332">
    <property type="entry name" value="PP2Cc"/>
    <property type="match status" value="1"/>
</dbReference>
<feature type="domain" description="PPM-type phosphatase" evidence="1">
    <location>
        <begin position="3"/>
        <end position="252"/>
    </location>
</feature>
<dbReference type="RefSeq" id="WP_240828507.1">
    <property type="nucleotide sequence ID" value="NZ_JAKWBL010000001.1"/>
</dbReference>
<dbReference type="InterPro" id="IPR036457">
    <property type="entry name" value="PPM-type-like_dom_sf"/>
</dbReference>
<dbReference type="InterPro" id="IPR015655">
    <property type="entry name" value="PP2C"/>
</dbReference>
<name>A0ABS9SIZ7_9BACT</name>
<dbReference type="Proteomes" id="UP001202248">
    <property type="component" value="Unassembled WGS sequence"/>
</dbReference>
<dbReference type="EMBL" id="JAKWBL010000001">
    <property type="protein sequence ID" value="MCH5598338.1"/>
    <property type="molecule type" value="Genomic_DNA"/>
</dbReference>
<comment type="caution">
    <text evidence="2">The sequence shown here is derived from an EMBL/GenBank/DDBJ whole genome shotgun (WGS) entry which is preliminary data.</text>
</comment>
<dbReference type="InterPro" id="IPR001932">
    <property type="entry name" value="PPM-type_phosphatase-like_dom"/>
</dbReference>
<proteinExistence type="predicted"/>
<dbReference type="SUPFAM" id="SSF81606">
    <property type="entry name" value="PP2C-like"/>
    <property type="match status" value="1"/>
</dbReference>
<evidence type="ECO:0000313" key="3">
    <source>
        <dbReference type="Proteomes" id="UP001202248"/>
    </source>
</evidence>
<dbReference type="PANTHER" id="PTHR47992">
    <property type="entry name" value="PROTEIN PHOSPHATASE"/>
    <property type="match status" value="1"/>
</dbReference>
<keyword evidence="3" id="KW-1185">Reference proteome</keyword>
<sequence length="277" mass="30823">MSRTIVSHVQTDIGRKRDNNEDNFVWLQSLWSKSTIALVGAIDGVGGYDGGEEASAIAKTTIENYLQNFSFGAPLQLLKEAFINANNAINQKRSEADLQRMSCVASLAILDAEKELMYVAHVGDSRGYIFRNDELIKITKDHSAVGFKEDRGFLTEEEAMHHPNRNEISKMLGEYMIDANDSEGYFDFFEHSFLPGDIVLFCSDGLTDLLNKQGISNVLTQNISLKEKVQLLIDGANDLGGKDNITVALAGYVSKAPAKKEVIRKRSKFLSTKKKNY</sequence>
<dbReference type="PROSITE" id="PS51746">
    <property type="entry name" value="PPM_2"/>
    <property type="match status" value="1"/>
</dbReference>
<dbReference type="Pfam" id="PF00481">
    <property type="entry name" value="PP2C"/>
    <property type="match status" value="1"/>
</dbReference>
<accession>A0ABS9SIZ7</accession>
<dbReference type="CDD" id="cd00143">
    <property type="entry name" value="PP2Cc"/>
    <property type="match status" value="1"/>
</dbReference>
<dbReference type="Gene3D" id="3.60.40.10">
    <property type="entry name" value="PPM-type phosphatase domain"/>
    <property type="match status" value="1"/>
</dbReference>